<sequence length="127" mass="14022">MQLPPLLRPVCLGRTSWRSWSPDFFSTFSCLMVSHARSPSKSSRHAMAEVQTCIWRNGLCIVKKDPEYACTELRLGSLICPWKCESLLQGTNALALSLGRPRLRFGTSSWLSRHASAAGAALGHFGT</sequence>
<dbReference type="Proteomes" id="UP000275078">
    <property type="component" value="Unassembled WGS sequence"/>
</dbReference>
<dbReference type="AlphaFoldDB" id="A0A3N4HDZ7"/>
<protein>
    <submittedName>
        <fullName evidence="1">Uncharacterized protein</fullName>
    </submittedName>
</protein>
<gene>
    <name evidence="1" type="ORF">BJ508DRAFT_103682</name>
</gene>
<organism evidence="1 2">
    <name type="scientific">Ascobolus immersus RN42</name>
    <dbReference type="NCBI Taxonomy" id="1160509"/>
    <lineage>
        <taxon>Eukaryota</taxon>
        <taxon>Fungi</taxon>
        <taxon>Dikarya</taxon>
        <taxon>Ascomycota</taxon>
        <taxon>Pezizomycotina</taxon>
        <taxon>Pezizomycetes</taxon>
        <taxon>Pezizales</taxon>
        <taxon>Ascobolaceae</taxon>
        <taxon>Ascobolus</taxon>
    </lineage>
</organism>
<evidence type="ECO:0000313" key="1">
    <source>
        <dbReference type="EMBL" id="RPA71218.1"/>
    </source>
</evidence>
<proteinExistence type="predicted"/>
<reference evidence="1 2" key="1">
    <citation type="journal article" date="2018" name="Nat. Ecol. Evol.">
        <title>Pezizomycetes genomes reveal the molecular basis of ectomycorrhizal truffle lifestyle.</title>
        <authorList>
            <person name="Murat C."/>
            <person name="Payen T."/>
            <person name="Noel B."/>
            <person name="Kuo A."/>
            <person name="Morin E."/>
            <person name="Chen J."/>
            <person name="Kohler A."/>
            <person name="Krizsan K."/>
            <person name="Balestrini R."/>
            <person name="Da Silva C."/>
            <person name="Montanini B."/>
            <person name="Hainaut M."/>
            <person name="Levati E."/>
            <person name="Barry K.W."/>
            <person name="Belfiori B."/>
            <person name="Cichocki N."/>
            <person name="Clum A."/>
            <person name="Dockter R.B."/>
            <person name="Fauchery L."/>
            <person name="Guy J."/>
            <person name="Iotti M."/>
            <person name="Le Tacon F."/>
            <person name="Lindquist E.A."/>
            <person name="Lipzen A."/>
            <person name="Malagnac F."/>
            <person name="Mello A."/>
            <person name="Molinier V."/>
            <person name="Miyauchi S."/>
            <person name="Poulain J."/>
            <person name="Riccioni C."/>
            <person name="Rubini A."/>
            <person name="Sitrit Y."/>
            <person name="Splivallo R."/>
            <person name="Traeger S."/>
            <person name="Wang M."/>
            <person name="Zifcakova L."/>
            <person name="Wipf D."/>
            <person name="Zambonelli A."/>
            <person name="Paolocci F."/>
            <person name="Nowrousian M."/>
            <person name="Ottonello S."/>
            <person name="Baldrian P."/>
            <person name="Spatafora J.W."/>
            <person name="Henrissat B."/>
            <person name="Nagy L.G."/>
            <person name="Aury J.M."/>
            <person name="Wincker P."/>
            <person name="Grigoriev I.V."/>
            <person name="Bonfante P."/>
            <person name="Martin F.M."/>
        </authorList>
    </citation>
    <scope>NUCLEOTIDE SEQUENCE [LARGE SCALE GENOMIC DNA]</scope>
    <source>
        <strain evidence="1 2">RN42</strain>
    </source>
</reference>
<keyword evidence="2" id="KW-1185">Reference proteome</keyword>
<name>A0A3N4HDZ7_ASCIM</name>
<dbReference type="EMBL" id="ML119958">
    <property type="protein sequence ID" value="RPA71218.1"/>
    <property type="molecule type" value="Genomic_DNA"/>
</dbReference>
<evidence type="ECO:0000313" key="2">
    <source>
        <dbReference type="Proteomes" id="UP000275078"/>
    </source>
</evidence>
<accession>A0A3N4HDZ7</accession>